<protein>
    <recommendedName>
        <fullName evidence="4">Outer membrane protein beta-barrel domain-containing protein</fullName>
    </recommendedName>
</protein>
<dbReference type="EMBL" id="JAHWDQ010000001">
    <property type="protein sequence ID" value="MBW2940688.1"/>
    <property type="molecule type" value="Genomic_DNA"/>
</dbReference>
<name>A0ABS6VRL0_9GAMM</name>
<dbReference type="RefSeq" id="WP_219042864.1">
    <property type="nucleotide sequence ID" value="NZ_JAHWDQ010000001.1"/>
</dbReference>
<gene>
    <name evidence="2" type="ORF">KXJ70_07880</name>
</gene>
<comment type="caution">
    <text evidence="2">The sequence shown here is derived from an EMBL/GenBank/DDBJ whole genome shotgun (WGS) entry which is preliminary data.</text>
</comment>
<evidence type="ECO:0000313" key="3">
    <source>
        <dbReference type="Proteomes" id="UP001166291"/>
    </source>
</evidence>
<keyword evidence="3" id="KW-1185">Reference proteome</keyword>
<feature type="chain" id="PRO_5047330729" description="Outer membrane protein beta-barrel domain-containing protein" evidence="1">
    <location>
        <begin position="23"/>
        <end position="201"/>
    </location>
</feature>
<keyword evidence="1" id="KW-0732">Signal</keyword>
<organism evidence="2 3">
    <name type="scientific">Zhongshania aquimaris</name>
    <dbReference type="NCBI Taxonomy" id="2857107"/>
    <lineage>
        <taxon>Bacteria</taxon>
        <taxon>Pseudomonadati</taxon>
        <taxon>Pseudomonadota</taxon>
        <taxon>Gammaproteobacteria</taxon>
        <taxon>Cellvibrionales</taxon>
        <taxon>Spongiibacteraceae</taxon>
        <taxon>Zhongshania</taxon>
    </lineage>
</organism>
<feature type="signal peptide" evidence="1">
    <location>
        <begin position="1"/>
        <end position="22"/>
    </location>
</feature>
<evidence type="ECO:0008006" key="4">
    <source>
        <dbReference type="Google" id="ProtNLM"/>
    </source>
</evidence>
<reference evidence="2" key="1">
    <citation type="submission" date="2021-07" db="EMBL/GenBank/DDBJ databases">
        <title>Zhongshania sp. CAU 1632 isolated from seawater.</title>
        <authorList>
            <person name="Kim W."/>
        </authorList>
    </citation>
    <scope>NUCLEOTIDE SEQUENCE</scope>
    <source>
        <strain evidence="2">CAU 1632</strain>
    </source>
</reference>
<accession>A0ABS6VRL0</accession>
<proteinExistence type="predicted"/>
<sequence>MPRSFFNKVLLIWALFCTQTQAQDTLAEEDYSARAIVTAGFTSGGDTLVDVEFEGGDDDQIKAGGAFLFGFGVEFLAADRRSAVQLSANYHFDSIDAENGEASFERYPLEAILFGVRERHRFGAGLTVHLSPTAMVKMDGAGRDSINFDPAAGLILEYDYLVMDHLWLGTRFTLINYKKESHFGSVSFDGNHIGLMTHFRF</sequence>
<dbReference type="Proteomes" id="UP001166291">
    <property type="component" value="Unassembled WGS sequence"/>
</dbReference>
<evidence type="ECO:0000256" key="1">
    <source>
        <dbReference type="SAM" id="SignalP"/>
    </source>
</evidence>
<evidence type="ECO:0000313" key="2">
    <source>
        <dbReference type="EMBL" id="MBW2940688.1"/>
    </source>
</evidence>